<dbReference type="KEGG" id="lji:ELX58_00960"/>
<dbReference type="OrthoDB" id="2324726at2"/>
<proteinExistence type="predicted"/>
<accession>A0A4V1ALJ0</accession>
<gene>
    <name evidence="1" type="ORF">ELX58_00960</name>
</gene>
<dbReference type="EMBL" id="CP034726">
    <property type="protein sequence ID" value="QBP17769.1"/>
    <property type="molecule type" value="Genomic_DNA"/>
</dbReference>
<protein>
    <submittedName>
        <fullName evidence="1">Uncharacterized protein</fullName>
    </submittedName>
</protein>
<dbReference type="RefSeq" id="WP_133441314.1">
    <property type="nucleotide sequence ID" value="NZ_CP034726.1"/>
</dbReference>
<reference evidence="2" key="1">
    <citation type="submission" date="2018-12" db="EMBL/GenBank/DDBJ databases">
        <title>A new species of lactobacillus.</title>
        <authorList>
            <person name="Jian Y."/>
            <person name="Xin L."/>
            <person name="Hong Z.J."/>
            <person name="Ming L.Z."/>
            <person name="Hong X.Z."/>
        </authorList>
    </citation>
    <scope>NUCLEOTIDE SEQUENCE [LARGE SCALE GENOMIC DNA]</scope>
    <source>
        <strain evidence="2">HSLZ-75</strain>
    </source>
</reference>
<evidence type="ECO:0000313" key="2">
    <source>
        <dbReference type="Proteomes" id="UP000294321"/>
    </source>
</evidence>
<sequence length="113" mass="12956">MFKKRYEKKEDKKAIIDIDNFIVTYGEQVLGSRPDLTQTIYKACKGNLKGLDKLFKDQGFGRIHKFVEIAQGYVSDMYELDGKAAEPKVNFIIHQAIAYLGSHAKDLNKWKLA</sequence>
<evidence type="ECO:0000313" key="1">
    <source>
        <dbReference type="EMBL" id="QBP17769.1"/>
    </source>
</evidence>
<name>A0A4V1ALJ0_9LACO</name>
<organism evidence="1 2">
    <name type="scientific">Acetilactobacillus jinshanensis</name>
    <dbReference type="NCBI Taxonomy" id="1720083"/>
    <lineage>
        <taxon>Bacteria</taxon>
        <taxon>Bacillati</taxon>
        <taxon>Bacillota</taxon>
        <taxon>Bacilli</taxon>
        <taxon>Lactobacillales</taxon>
        <taxon>Lactobacillaceae</taxon>
        <taxon>Acetilactobacillus</taxon>
    </lineage>
</organism>
<dbReference type="Proteomes" id="UP000294321">
    <property type="component" value="Chromosome"/>
</dbReference>
<keyword evidence="2" id="KW-1185">Reference proteome</keyword>
<dbReference type="AlphaFoldDB" id="A0A4V1ALJ0"/>